<evidence type="ECO:0000256" key="1">
    <source>
        <dbReference type="SAM" id="MobiDB-lite"/>
    </source>
</evidence>
<evidence type="ECO:0000313" key="3">
    <source>
        <dbReference type="Proteomes" id="UP001597102"/>
    </source>
</evidence>
<evidence type="ECO:0000313" key="2">
    <source>
        <dbReference type="EMBL" id="MFD0987808.1"/>
    </source>
</evidence>
<comment type="caution">
    <text evidence="2">The sequence shown here is derived from an EMBL/GenBank/DDBJ whole genome shotgun (WGS) entry which is preliminary data.</text>
</comment>
<dbReference type="RefSeq" id="WP_379090706.1">
    <property type="nucleotide sequence ID" value="NZ_JBHTJO010000001.1"/>
</dbReference>
<dbReference type="InterPro" id="IPR036390">
    <property type="entry name" value="WH_DNA-bd_sf"/>
</dbReference>
<protein>
    <submittedName>
        <fullName evidence="2">Helix-turn-helix domain-containing protein</fullName>
    </submittedName>
</protein>
<feature type="compositionally biased region" description="Gly residues" evidence="1">
    <location>
        <begin position="81"/>
        <end position="92"/>
    </location>
</feature>
<dbReference type="Proteomes" id="UP001597102">
    <property type="component" value="Unassembled WGS sequence"/>
</dbReference>
<organism evidence="2 3">
    <name type="scientific">Methyloligella solikamskensis</name>
    <dbReference type="NCBI Taxonomy" id="1177756"/>
    <lineage>
        <taxon>Bacteria</taxon>
        <taxon>Pseudomonadati</taxon>
        <taxon>Pseudomonadota</taxon>
        <taxon>Alphaproteobacteria</taxon>
        <taxon>Hyphomicrobiales</taxon>
        <taxon>Hyphomicrobiaceae</taxon>
        <taxon>Methyloligella</taxon>
    </lineage>
</organism>
<dbReference type="EMBL" id="JBHTJO010000001">
    <property type="protein sequence ID" value="MFD0987808.1"/>
    <property type="molecule type" value="Genomic_DNA"/>
</dbReference>
<accession>A0ABW3JBW1</accession>
<keyword evidence="3" id="KW-1185">Reference proteome</keyword>
<dbReference type="Pfam" id="PF13730">
    <property type="entry name" value="HTH_36"/>
    <property type="match status" value="1"/>
</dbReference>
<reference evidence="3" key="1">
    <citation type="journal article" date="2019" name="Int. J. Syst. Evol. Microbiol.">
        <title>The Global Catalogue of Microorganisms (GCM) 10K type strain sequencing project: providing services to taxonomists for standard genome sequencing and annotation.</title>
        <authorList>
            <consortium name="The Broad Institute Genomics Platform"/>
            <consortium name="The Broad Institute Genome Sequencing Center for Infectious Disease"/>
            <person name="Wu L."/>
            <person name="Ma J."/>
        </authorList>
    </citation>
    <scope>NUCLEOTIDE SEQUENCE [LARGE SCALE GENOMIC DNA]</scope>
    <source>
        <strain evidence="3">CCUG 61697</strain>
    </source>
</reference>
<proteinExistence type="predicted"/>
<dbReference type="SUPFAM" id="SSF46785">
    <property type="entry name" value="Winged helix' DNA-binding domain"/>
    <property type="match status" value="1"/>
</dbReference>
<sequence length="134" mass="13823">MTDSAERFAETGVVEVFPSIKRLAGMTDVDRRTAQRALRTLEEAGVIETLRSEGGSETNRYRLMMDDATSRGGSHAAPGGRQSGSEGGGNLGPIGAAALPPESPTNRGYESARARGGAGLRSATTVAGIRGTST</sequence>
<dbReference type="InterPro" id="IPR036388">
    <property type="entry name" value="WH-like_DNA-bd_sf"/>
</dbReference>
<name>A0ABW3JBW1_9HYPH</name>
<dbReference type="Gene3D" id="1.10.10.10">
    <property type="entry name" value="Winged helix-like DNA-binding domain superfamily/Winged helix DNA-binding domain"/>
    <property type="match status" value="1"/>
</dbReference>
<feature type="region of interest" description="Disordered" evidence="1">
    <location>
        <begin position="54"/>
        <end position="134"/>
    </location>
</feature>
<feature type="compositionally biased region" description="Basic and acidic residues" evidence="1">
    <location>
        <begin position="59"/>
        <end position="69"/>
    </location>
</feature>
<gene>
    <name evidence="2" type="ORF">ACFQ2F_11945</name>
</gene>